<dbReference type="EC" id="2.4.2.-" evidence="11"/>
<evidence type="ECO:0000256" key="6">
    <source>
        <dbReference type="ARBA" id="ARBA00022679"/>
    </source>
</evidence>
<reference evidence="17" key="2">
    <citation type="submission" date="2025-05" db="UniProtKB">
        <authorList>
            <consortium name="Ensembl"/>
        </authorList>
    </citation>
    <scope>IDENTIFICATION</scope>
</reference>
<dbReference type="Pfam" id="PF00644">
    <property type="entry name" value="PARP"/>
    <property type="match status" value="1"/>
</dbReference>
<evidence type="ECO:0000256" key="4">
    <source>
        <dbReference type="ARBA" id="ARBA00022553"/>
    </source>
</evidence>
<gene>
    <name evidence="17" type="primary">LOC125805005</name>
    <name evidence="16" type="synonym">PARP14</name>
    <name evidence="16" type="ORF">AMEX_G14129</name>
</gene>
<dbReference type="PROSITE" id="PS50918">
    <property type="entry name" value="WWE"/>
    <property type="match status" value="1"/>
</dbReference>
<evidence type="ECO:0000256" key="5">
    <source>
        <dbReference type="ARBA" id="ARBA00022676"/>
    </source>
</evidence>
<dbReference type="Gene3D" id="3.90.810.10">
    <property type="entry name" value="CRIB domain"/>
    <property type="match status" value="2"/>
</dbReference>
<dbReference type="InterPro" id="IPR037197">
    <property type="entry name" value="WWE_dom_sf"/>
</dbReference>
<evidence type="ECO:0000313" key="16">
    <source>
        <dbReference type="EMBL" id="KAG9271238.1"/>
    </source>
</evidence>
<organism evidence="17 18">
    <name type="scientific">Astyanax mexicanus</name>
    <name type="common">Blind cave fish</name>
    <name type="synonym">Astyanax fasciatus mexicanus</name>
    <dbReference type="NCBI Taxonomy" id="7994"/>
    <lineage>
        <taxon>Eukaryota</taxon>
        <taxon>Metazoa</taxon>
        <taxon>Chordata</taxon>
        <taxon>Craniata</taxon>
        <taxon>Vertebrata</taxon>
        <taxon>Euteleostomi</taxon>
        <taxon>Actinopterygii</taxon>
        <taxon>Neopterygii</taxon>
        <taxon>Teleostei</taxon>
        <taxon>Ostariophysi</taxon>
        <taxon>Characiformes</taxon>
        <taxon>Characoidei</taxon>
        <taxon>Acestrorhamphidae</taxon>
        <taxon>Acestrorhamphinae</taxon>
        <taxon>Astyanax</taxon>
    </lineage>
</organism>
<dbReference type="SUPFAM" id="SSF52949">
    <property type="entry name" value="Macro domain-like"/>
    <property type="match status" value="3"/>
</dbReference>
<dbReference type="Pfam" id="PF02825">
    <property type="entry name" value="WWE"/>
    <property type="match status" value="1"/>
</dbReference>
<keyword evidence="9" id="KW-0539">Nucleus</keyword>
<keyword evidence="5 11" id="KW-0328">Glycosyltransferase</keyword>
<dbReference type="GO" id="GO:0003714">
    <property type="term" value="F:transcription corepressor activity"/>
    <property type="evidence" value="ECO:0007669"/>
    <property type="project" value="TreeGrafter"/>
</dbReference>
<dbReference type="Pfam" id="PF23222">
    <property type="entry name" value="RRM_PARP14_1"/>
    <property type="match status" value="1"/>
</dbReference>
<dbReference type="GO" id="GO:0010629">
    <property type="term" value="P:negative regulation of gene expression"/>
    <property type="evidence" value="ECO:0007669"/>
    <property type="project" value="TreeGrafter"/>
</dbReference>
<proteinExistence type="inferred from homology"/>
<dbReference type="Pfam" id="PF01661">
    <property type="entry name" value="Macro"/>
    <property type="match status" value="3"/>
</dbReference>
<dbReference type="GO" id="GO:0070212">
    <property type="term" value="P:protein poly-ADP-ribosylation"/>
    <property type="evidence" value="ECO:0007669"/>
    <property type="project" value="TreeGrafter"/>
</dbReference>
<dbReference type="SUPFAM" id="SSF47912">
    <property type="entry name" value="Wiscott-Aldrich syndrome protein, WASP, C-terminal domain"/>
    <property type="match status" value="2"/>
</dbReference>
<feature type="region of interest" description="Disordered" evidence="12">
    <location>
        <begin position="1326"/>
        <end position="1347"/>
    </location>
</feature>
<dbReference type="Pfam" id="PF23085">
    <property type="entry name" value="RRM_PARP14_3"/>
    <property type="match status" value="1"/>
</dbReference>
<dbReference type="GO" id="GO:0003950">
    <property type="term" value="F:NAD+ poly-ADP-ribosyltransferase activity"/>
    <property type="evidence" value="ECO:0007669"/>
    <property type="project" value="UniProtKB-UniRule"/>
</dbReference>
<dbReference type="EMBL" id="JAICCE010000011">
    <property type="protein sequence ID" value="KAG9271238.1"/>
    <property type="molecule type" value="Genomic_DNA"/>
</dbReference>
<feature type="compositionally biased region" description="Basic residues" evidence="12">
    <location>
        <begin position="1336"/>
        <end position="1347"/>
    </location>
</feature>
<evidence type="ECO:0000256" key="10">
    <source>
        <dbReference type="ARBA" id="ARBA00024347"/>
    </source>
</evidence>
<dbReference type="Pfam" id="PF23245">
    <property type="entry name" value="RRM_PARP14_2"/>
    <property type="match status" value="1"/>
</dbReference>
<feature type="compositionally biased region" description="Basic and acidic residues" evidence="12">
    <location>
        <begin position="1326"/>
        <end position="1335"/>
    </location>
</feature>
<dbReference type="Gene3D" id="3.30.720.50">
    <property type="match status" value="1"/>
</dbReference>
<evidence type="ECO:0000256" key="11">
    <source>
        <dbReference type="RuleBase" id="RU362114"/>
    </source>
</evidence>
<dbReference type="GO" id="GO:0005634">
    <property type="term" value="C:nucleus"/>
    <property type="evidence" value="ECO:0007669"/>
    <property type="project" value="UniProtKB-SubCell"/>
</dbReference>
<accession>A0A8B9RER5</accession>
<evidence type="ECO:0000256" key="2">
    <source>
        <dbReference type="ARBA" id="ARBA00004245"/>
    </source>
</evidence>
<comment type="similarity">
    <text evidence="10">Belongs to the ARTD/PARP family.</text>
</comment>
<dbReference type="Proteomes" id="UP000752171">
    <property type="component" value="Unassembled WGS sequence"/>
</dbReference>
<dbReference type="InterPro" id="IPR011026">
    <property type="entry name" value="WAS_C"/>
</dbReference>
<keyword evidence="3" id="KW-0963">Cytoplasm</keyword>
<dbReference type="InterPro" id="IPR012677">
    <property type="entry name" value="Nucleotide-bd_a/b_plait_sf"/>
</dbReference>
<dbReference type="PROSITE" id="PS51059">
    <property type="entry name" value="PARP_CATALYTIC"/>
    <property type="match status" value="1"/>
</dbReference>
<comment type="subcellular location">
    <subcellularLocation>
        <location evidence="2">Cytoplasm</location>
        <location evidence="2">Cytoskeleton</location>
    </subcellularLocation>
    <subcellularLocation>
        <location evidence="1">Nucleus</location>
    </subcellularLocation>
</comment>
<dbReference type="Proteomes" id="UP000694621">
    <property type="component" value="Unplaced"/>
</dbReference>
<evidence type="ECO:0000313" key="18">
    <source>
        <dbReference type="Proteomes" id="UP000694621"/>
    </source>
</evidence>
<dbReference type="InterPro" id="IPR036936">
    <property type="entry name" value="CRIB_dom_sf"/>
</dbReference>
<dbReference type="GO" id="GO:0007015">
    <property type="term" value="P:actin filament organization"/>
    <property type="evidence" value="ECO:0007669"/>
    <property type="project" value="InterPro"/>
</dbReference>
<dbReference type="GO" id="GO:0005856">
    <property type="term" value="C:cytoskeleton"/>
    <property type="evidence" value="ECO:0007669"/>
    <property type="project" value="UniProtKB-SubCell"/>
</dbReference>
<sequence>MDETTLVLEGLPVDFDSVVQNLESYFKDKEKSGGQAVRIVENPEDKRKALLLYNDGGDAQKVLSNVHNLKFNDLGSVELRVKMQERANAETSTVKPPLPPRRKKIQTQEASVEGKQVEDVENEIPKEVKANVRCQSLIISSSDTVDKDILTMYFEQFSEQVEVQEHKENMWMLNVPNHSDLLKILAVKEHDFGISVDLYEDESVVEKLDPRRFILTGIKDTCNYKYISLLINNCSKKTEHSWEFVDESRIVVTFNKDIDVNSFLTKCANRKLQGNDIKASQLELTDSVLVVGDLSQIGEDILTGHFSSITKSGGGDIQSVFWINKQKTVIITFKNCHAAYRVLEQKHNLSGADLTVLLFYSNFKKALTGQIPTLSGIQTTITIPVDVEVLNFIVNNQQCRKDLQNQLNLVRASVVLEETTLQRKLIVEMDVEKESLAALYIGPTWEKNVRRAAQEFLKKYNAVKLPVEVTVWKSVENTCLALVTAEADTFFLQSESKIVIVGLTELVNVRSEKIKNIVKGATTNQIKERNTSTWETSTNSIPLKSVREMEFIQSVMNVSGIPEFRQLGIILAYSCDAQSTPCLKVTAAKEKIQDAVSLVKKHLPSIVMEKLTYSKPGESKVLKKNEAILQAKAKEWNCKLYFEQLNKTCGPPKTFQCNINNCITLTITQGDLHHWTADALVCPMTTNLTFDNPTAQEFLKVGGSQIQEVFYRAQREKQALLAGEVIPSKSGQLSAKTLIYAVLPQGCQPLGPHYLKTAIVKSLHKAEEQSCESIAMPVLGSGTFQFPVKQSCTAIREAIVQFIGDHQNAQKNVKNIFVVESDIKVFEEFNSLVAEQGFYSAVTPISPAGTPTKVSMPYMKPKYKSETSVDLYGLQVCLKRGDITKETADVIVNSNNWDLNLSYGVCGAIFKAAGKSIEKEYIQNGPIPGEVTFTTGGNLSCKFIAHIFGPSNASDITDSIGKVLQLCETTKVATVTIPAIGTGRGGISAYESITGIFTALENHLLYLNSSGLKKITVVAFEEIIWDAYRDYFRKKNRQSLAGAMPNLTNQVTIKDTKIEIKKGDITTETTQAIVNPTNKDINLKAGVSGAIFRAAGSTLEKECRKLQPLEDNTVAVTRAGNLKCNFIIHMLGTNSTSKVQSRVKKVLEQCEQNKITTISFPAIGTGAGGIKGVDAMNAMLQAFEGHLSLQSSSALKHIYVVVDRDEVLQDFQRGLTVWAADIQEDGDEDEDEYIKATNFPEEKEQRASGSFRHAAELFWDPETGFDLDKLDPELKRLFGECGISETQLKDKGISSVIYEFIVTKGGLEAVKEGLDKEVKLMKMMKDKEKEKDEKKKEKKKKMLQKKKLTKEAIGTPERFTHVGHASFDLDTMDPELMNFFSMCGINEAQLKDMETAKVIHDFIEKKGGVEAVMEQFRREASKPSQSNESNPGPAREPLCLLSEMANISFPAITVEVYGTSTDSLAKVKKLLEELISEECTSKDVQGSYLSNLKDADKEAIVRLSKENEVHVLVVSSEKLTVSGKKDNVLDAVLNISTIIQEAKDRDTHEFEKRRLSQTLCWQVAEGDSWVPLDSDISYKLELAFHKKEQVFTYEQEGEVYTVDFKELIRRNQKRMPCRIRRTLIGDSDTAIIQPPPTWTKMEGEDLQEVVLKKDSEEYKKIETEFLTSSKRGSSPAVQVLQISRIQNNGLWQRYCVLKKAMDKKYPNQKNEQFLYHGTTQEFSQKINKNGFNRSFCGRNAVVHGLGTYFAKEAWYSCQDQYSNPDLLGMKHIYRARVVTGSPCKSRGGMKEPDPLDPNNPQAGLHNCAVDNLQNPFIFVVFCDAGAYPDYLITFRNAEINLSFK</sequence>
<dbReference type="SUPFAM" id="SSF117839">
    <property type="entry name" value="WWE domain"/>
    <property type="match status" value="1"/>
</dbReference>
<reference evidence="16 19" key="1">
    <citation type="submission" date="2021-07" db="EMBL/GenBank/DDBJ databases">
        <authorList>
            <person name="Imarazene B."/>
            <person name="Zahm M."/>
            <person name="Klopp C."/>
            <person name="Cabau C."/>
            <person name="Beille S."/>
            <person name="Jouanno E."/>
            <person name="Castinel A."/>
            <person name="Lluch J."/>
            <person name="Gil L."/>
            <person name="Kuchtly C."/>
            <person name="Lopez Roques C."/>
            <person name="Donnadieu C."/>
            <person name="Parrinello H."/>
            <person name="Journot L."/>
            <person name="Du K."/>
            <person name="Schartl M."/>
            <person name="Retaux S."/>
            <person name="Guiguen Y."/>
        </authorList>
    </citation>
    <scope>NUCLEOTIDE SEQUENCE [LARGE SCALE GENOMIC DNA]</scope>
    <source>
        <strain evidence="16">Pach_M1</strain>
        <tissue evidence="16">Testis</tissue>
    </source>
</reference>
<dbReference type="GO" id="GO:0005737">
    <property type="term" value="C:cytoplasm"/>
    <property type="evidence" value="ECO:0007669"/>
    <property type="project" value="TreeGrafter"/>
</dbReference>
<evidence type="ECO:0000256" key="3">
    <source>
        <dbReference type="ARBA" id="ARBA00022490"/>
    </source>
</evidence>
<dbReference type="Gene3D" id="3.30.70.330">
    <property type="match status" value="2"/>
</dbReference>
<keyword evidence="6 11" id="KW-0808">Transferase</keyword>
<evidence type="ECO:0000256" key="7">
    <source>
        <dbReference type="ARBA" id="ARBA00023027"/>
    </source>
</evidence>
<feature type="domain" description="PARP catalytic" evidence="14">
    <location>
        <begin position="1634"/>
        <end position="1844"/>
    </location>
</feature>
<evidence type="ECO:0000259" key="13">
    <source>
        <dbReference type="PROSITE" id="PS50918"/>
    </source>
</evidence>
<dbReference type="Ensembl" id="ENSAMXT00005040945.1">
    <property type="protein sequence ID" value="ENSAMXP00005037586.1"/>
    <property type="gene ID" value="ENSAMXG00005017857.1"/>
</dbReference>
<dbReference type="SUPFAM" id="SSF56399">
    <property type="entry name" value="ADP-ribosylation"/>
    <property type="match status" value="1"/>
</dbReference>
<feature type="domain" description="Macro" evidence="15">
    <location>
        <begin position="652"/>
        <end position="834"/>
    </location>
</feature>
<dbReference type="InterPro" id="IPR004170">
    <property type="entry name" value="WWE_dom"/>
</dbReference>
<evidence type="ECO:0000256" key="8">
    <source>
        <dbReference type="ARBA" id="ARBA00023212"/>
    </source>
</evidence>
<feature type="domain" description="Macro" evidence="15">
    <location>
        <begin position="1045"/>
        <end position="1219"/>
    </location>
</feature>
<dbReference type="InterPro" id="IPR057050">
    <property type="entry name" value="RRM_PARP14_2"/>
</dbReference>
<feature type="domain" description="Macro" evidence="15">
    <location>
        <begin position="863"/>
        <end position="1036"/>
    </location>
</feature>
<feature type="region of interest" description="Disordered" evidence="12">
    <location>
        <begin position="1417"/>
        <end position="1436"/>
    </location>
</feature>
<dbReference type="Gene3D" id="3.90.228.10">
    <property type="match status" value="1"/>
</dbReference>
<dbReference type="SMART" id="SM00506">
    <property type="entry name" value="A1pp"/>
    <property type="match status" value="3"/>
</dbReference>
<evidence type="ECO:0000259" key="14">
    <source>
        <dbReference type="PROSITE" id="PS51059"/>
    </source>
</evidence>
<keyword evidence="4" id="KW-0597">Phosphoprotein</keyword>
<dbReference type="InterPro" id="IPR052056">
    <property type="entry name" value="Mono-ARTD/PARP"/>
</dbReference>
<dbReference type="InterPro" id="IPR057051">
    <property type="entry name" value="PARP14_RPM_1"/>
</dbReference>
<evidence type="ECO:0000313" key="17">
    <source>
        <dbReference type="Ensembl" id="ENSAMXP00005037586.1"/>
    </source>
</evidence>
<dbReference type="PANTHER" id="PTHR14453">
    <property type="entry name" value="PARP/ZINC FINGER CCCH TYPE DOMAIN CONTAINING PROTEIN"/>
    <property type="match status" value="1"/>
</dbReference>
<protein>
    <recommendedName>
        <fullName evidence="11">Poly [ADP-ribose] polymerase</fullName>
        <shortName evidence="11">PARP</shortName>
        <ecNumber evidence="11">2.4.2.-</ecNumber>
    </recommendedName>
</protein>
<evidence type="ECO:0000256" key="9">
    <source>
        <dbReference type="ARBA" id="ARBA00023242"/>
    </source>
</evidence>
<evidence type="ECO:0000259" key="15">
    <source>
        <dbReference type="PROSITE" id="PS51154"/>
    </source>
</evidence>
<feature type="region of interest" description="Disordered" evidence="12">
    <location>
        <begin position="87"/>
        <end position="109"/>
    </location>
</feature>
<dbReference type="PANTHER" id="PTHR14453:SF101">
    <property type="entry name" value="POLY [ADP-RIBOSE] POLYMERASE"/>
    <property type="match status" value="1"/>
</dbReference>
<dbReference type="InterPro" id="IPR043472">
    <property type="entry name" value="Macro_dom-like"/>
</dbReference>
<evidence type="ECO:0000313" key="19">
    <source>
        <dbReference type="Proteomes" id="UP000752171"/>
    </source>
</evidence>
<dbReference type="GO" id="GO:1990404">
    <property type="term" value="F:NAD+-protein mono-ADP-ribosyltransferase activity"/>
    <property type="evidence" value="ECO:0007669"/>
    <property type="project" value="TreeGrafter"/>
</dbReference>
<dbReference type="Gene3D" id="3.40.220.10">
    <property type="entry name" value="Leucine Aminopeptidase, subunit E, domain 1"/>
    <property type="match status" value="3"/>
</dbReference>
<dbReference type="InterPro" id="IPR012317">
    <property type="entry name" value="Poly(ADP-ribose)pol_cat_dom"/>
</dbReference>
<feature type="domain" description="WWE" evidence="13">
    <location>
        <begin position="1547"/>
        <end position="1621"/>
    </location>
</feature>
<evidence type="ECO:0000256" key="1">
    <source>
        <dbReference type="ARBA" id="ARBA00004123"/>
    </source>
</evidence>
<dbReference type="PROSITE" id="PS51154">
    <property type="entry name" value="MACRO"/>
    <property type="match status" value="3"/>
</dbReference>
<evidence type="ECO:0000256" key="12">
    <source>
        <dbReference type="SAM" id="MobiDB-lite"/>
    </source>
</evidence>
<name>A0A8B9RER5_ASTMX</name>
<dbReference type="InterPro" id="IPR002589">
    <property type="entry name" value="Macro_dom"/>
</dbReference>
<keyword evidence="8" id="KW-0206">Cytoskeleton</keyword>
<keyword evidence="7 11" id="KW-0520">NAD</keyword>